<evidence type="ECO:0000313" key="4">
    <source>
        <dbReference type="Proteomes" id="UP000563426"/>
    </source>
</evidence>
<evidence type="ECO:0000259" key="2">
    <source>
        <dbReference type="PROSITE" id="PS50850"/>
    </source>
</evidence>
<feature type="domain" description="Major facilitator superfamily (MFS) profile" evidence="2">
    <location>
        <begin position="1"/>
        <end position="77"/>
    </location>
</feature>
<proteinExistence type="predicted"/>
<dbReference type="PROSITE" id="PS50850">
    <property type="entry name" value="MFS"/>
    <property type="match status" value="1"/>
</dbReference>
<keyword evidence="1" id="KW-1133">Transmembrane helix</keyword>
<gene>
    <name evidence="3" type="ORF">HMI49_39200</name>
</gene>
<feature type="transmembrane region" description="Helical" evidence="1">
    <location>
        <begin position="31"/>
        <end position="57"/>
    </location>
</feature>
<accession>A0A7Y4KSK8</accession>
<name>A0A7Y4KSK8_9BACT</name>
<reference evidence="3 4" key="1">
    <citation type="submission" date="2020-05" db="EMBL/GenBank/DDBJ databases">
        <authorList>
            <person name="Whitworth D."/>
        </authorList>
    </citation>
    <scope>NUCLEOTIDE SEQUENCE [LARGE SCALE GENOMIC DNA]</scope>
    <source>
        <strain evidence="3 4">AB043B</strain>
    </source>
</reference>
<keyword evidence="1" id="KW-0472">Membrane</keyword>
<feature type="transmembrane region" description="Helical" evidence="1">
    <location>
        <begin position="7"/>
        <end position="25"/>
    </location>
</feature>
<keyword evidence="1" id="KW-0812">Transmembrane</keyword>
<protein>
    <recommendedName>
        <fullName evidence="2">Major facilitator superfamily (MFS) profile domain-containing protein</fullName>
    </recommendedName>
</protein>
<dbReference type="GO" id="GO:0022857">
    <property type="term" value="F:transmembrane transporter activity"/>
    <property type="evidence" value="ECO:0007669"/>
    <property type="project" value="InterPro"/>
</dbReference>
<dbReference type="InterPro" id="IPR020846">
    <property type="entry name" value="MFS_dom"/>
</dbReference>
<evidence type="ECO:0000313" key="3">
    <source>
        <dbReference type="EMBL" id="NOK39221.1"/>
    </source>
</evidence>
<dbReference type="Proteomes" id="UP000563426">
    <property type="component" value="Unassembled WGS sequence"/>
</dbReference>
<organism evidence="3 4">
    <name type="scientific">Corallococcus exercitus</name>
    <dbReference type="NCBI Taxonomy" id="2316736"/>
    <lineage>
        <taxon>Bacteria</taxon>
        <taxon>Pseudomonadati</taxon>
        <taxon>Myxococcota</taxon>
        <taxon>Myxococcia</taxon>
        <taxon>Myxococcales</taxon>
        <taxon>Cystobacterineae</taxon>
        <taxon>Myxococcaceae</taxon>
        <taxon>Corallococcus</taxon>
    </lineage>
</organism>
<dbReference type="AlphaFoldDB" id="A0A7Y4KSK8"/>
<keyword evidence="4" id="KW-1185">Reference proteome</keyword>
<comment type="caution">
    <text evidence="3">The sequence shown here is derived from an EMBL/GenBank/DDBJ whole genome shotgun (WGS) entry which is preliminary data.</text>
</comment>
<sequence length="77" mass="7987">MTLIELTVVLGMLLGSLTGAVWGFVSGGIGWAVMGLAGGIVLGPIALALLFILMVLVTEGPLILLRALRGRRPPEHP</sequence>
<evidence type="ECO:0000256" key="1">
    <source>
        <dbReference type="SAM" id="Phobius"/>
    </source>
</evidence>
<dbReference type="EMBL" id="JABFJV010000434">
    <property type="protein sequence ID" value="NOK39221.1"/>
    <property type="molecule type" value="Genomic_DNA"/>
</dbReference>
<dbReference type="RefSeq" id="WP_171438629.1">
    <property type="nucleotide sequence ID" value="NZ_JABFJV010000434.1"/>
</dbReference>